<evidence type="ECO:0000259" key="1">
    <source>
        <dbReference type="PROSITE" id="PS51126"/>
    </source>
</evidence>
<dbReference type="InParanoid" id="F0ZWT7"/>
<dbReference type="RefSeq" id="XP_003291881.1">
    <property type="nucleotide sequence ID" value="XM_003291833.1"/>
</dbReference>
<dbReference type="VEuPathDB" id="AmoebaDB:DICPUDRAFT_92763"/>
<gene>
    <name evidence="2" type="ORF">DICPUDRAFT_92763</name>
</gene>
<dbReference type="STRING" id="5786.F0ZWT7"/>
<dbReference type="EMBL" id="GL871243">
    <property type="protein sequence ID" value="EGC31597.1"/>
    <property type="molecule type" value="Genomic_DNA"/>
</dbReference>
<sequence>MLQPIETITGILSTIITIFQHRMVHFTLSQCFFSQIFSWIGSMILKAFMLRQAFCTDQFALFVKQKIDLLISWSENFGNVWCGNISKSFVQVREVIAVLTYKEKDKFAEEKTRKIICPNLNANQLKQILAMYSPGEFGKKVPTKVITSICPPTKALLNQQLFDSEKLLPIPIEALHYLETSDIKGLSLPSSIRTSIETEIKNIKKLIISKNVNNTPI</sequence>
<dbReference type="PROSITE" id="PS51126">
    <property type="entry name" value="DILUTE"/>
    <property type="match status" value="1"/>
</dbReference>
<accession>F0ZWT7</accession>
<reference evidence="3" key="1">
    <citation type="journal article" date="2011" name="Genome Biol.">
        <title>Comparative genomics of the social amoebae Dictyostelium discoideum and Dictyostelium purpureum.</title>
        <authorList>
            <consortium name="US DOE Joint Genome Institute (JGI-PGF)"/>
            <person name="Sucgang R."/>
            <person name="Kuo A."/>
            <person name="Tian X."/>
            <person name="Salerno W."/>
            <person name="Parikh A."/>
            <person name="Feasley C.L."/>
            <person name="Dalin E."/>
            <person name="Tu H."/>
            <person name="Huang E."/>
            <person name="Barry K."/>
            <person name="Lindquist E."/>
            <person name="Shapiro H."/>
            <person name="Bruce D."/>
            <person name="Schmutz J."/>
            <person name="Salamov A."/>
            <person name="Fey P."/>
            <person name="Gaudet P."/>
            <person name="Anjard C."/>
            <person name="Babu M.M."/>
            <person name="Basu S."/>
            <person name="Bushmanova Y."/>
            <person name="van der Wel H."/>
            <person name="Katoh-Kurasawa M."/>
            <person name="Dinh C."/>
            <person name="Coutinho P.M."/>
            <person name="Saito T."/>
            <person name="Elias M."/>
            <person name="Schaap P."/>
            <person name="Kay R.R."/>
            <person name="Henrissat B."/>
            <person name="Eichinger L."/>
            <person name="Rivero F."/>
            <person name="Putnam N.H."/>
            <person name="West C.M."/>
            <person name="Loomis W.F."/>
            <person name="Chisholm R.L."/>
            <person name="Shaulsky G."/>
            <person name="Strassmann J.E."/>
            <person name="Queller D.C."/>
            <person name="Kuspa A."/>
            <person name="Grigoriev I.V."/>
        </authorList>
    </citation>
    <scope>NUCLEOTIDE SEQUENCE [LARGE SCALE GENOMIC DNA]</scope>
    <source>
        <strain evidence="3">QSDP1</strain>
    </source>
</reference>
<dbReference type="Pfam" id="PF01843">
    <property type="entry name" value="DIL"/>
    <property type="match status" value="1"/>
</dbReference>
<dbReference type="PANTHER" id="PTHR16027:SF6">
    <property type="entry name" value="DILUTE DOMAIN-CONTAINING PROTEIN"/>
    <property type="match status" value="1"/>
</dbReference>
<dbReference type="InterPro" id="IPR052072">
    <property type="entry name" value="Vascular_dev_regulator"/>
</dbReference>
<feature type="domain" description="Dilute" evidence="1">
    <location>
        <begin position="1"/>
        <end position="159"/>
    </location>
</feature>
<dbReference type="SMART" id="SM01132">
    <property type="entry name" value="DIL"/>
    <property type="match status" value="1"/>
</dbReference>
<dbReference type="InterPro" id="IPR002710">
    <property type="entry name" value="Dilute_dom"/>
</dbReference>
<organism evidence="2 3">
    <name type="scientific">Dictyostelium purpureum</name>
    <name type="common">Slime mold</name>
    <dbReference type="NCBI Taxonomy" id="5786"/>
    <lineage>
        <taxon>Eukaryota</taxon>
        <taxon>Amoebozoa</taxon>
        <taxon>Evosea</taxon>
        <taxon>Eumycetozoa</taxon>
        <taxon>Dictyostelia</taxon>
        <taxon>Dictyosteliales</taxon>
        <taxon>Dictyosteliaceae</taxon>
        <taxon>Dictyostelium</taxon>
    </lineage>
</organism>
<protein>
    <recommendedName>
        <fullName evidence="1">Dilute domain-containing protein</fullName>
    </recommendedName>
</protein>
<dbReference type="KEGG" id="dpp:DICPUDRAFT_92763"/>
<dbReference type="PANTHER" id="PTHR16027">
    <property type="entry name" value="DILUTE DOMAIN-CONTAINING PROTEIN YPR089W"/>
    <property type="match status" value="1"/>
</dbReference>
<dbReference type="GeneID" id="10505628"/>
<evidence type="ECO:0000313" key="3">
    <source>
        <dbReference type="Proteomes" id="UP000001064"/>
    </source>
</evidence>
<keyword evidence="3" id="KW-1185">Reference proteome</keyword>
<proteinExistence type="predicted"/>
<dbReference type="AlphaFoldDB" id="F0ZWT7"/>
<evidence type="ECO:0000313" key="2">
    <source>
        <dbReference type="EMBL" id="EGC31597.1"/>
    </source>
</evidence>
<name>F0ZWT7_DICPU</name>
<dbReference type="Proteomes" id="UP000001064">
    <property type="component" value="Unassembled WGS sequence"/>
</dbReference>